<reference evidence="1" key="2">
    <citation type="journal article" date="2015" name="Fish Shellfish Immunol.">
        <title>Early steps in the European eel (Anguilla anguilla)-Vibrio vulnificus interaction in the gills: Role of the RtxA13 toxin.</title>
        <authorList>
            <person name="Callol A."/>
            <person name="Pajuelo D."/>
            <person name="Ebbesson L."/>
            <person name="Teles M."/>
            <person name="MacKenzie S."/>
            <person name="Amaro C."/>
        </authorList>
    </citation>
    <scope>NUCLEOTIDE SEQUENCE</scope>
</reference>
<dbReference type="EMBL" id="GBXM01072108">
    <property type="protein sequence ID" value="JAH36469.1"/>
    <property type="molecule type" value="Transcribed_RNA"/>
</dbReference>
<organism evidence="1">
    <name type="scientific">Anguilla anguilla</name>
    <name type="common">European freshwater eel</name>
    <name type="synonym">Muraena anguilla</name>
    <dbReference type="NCBI Taxonomy" id="7936"/>
    <lineage>
        <taxon>Eukaryota</taxon>
        <taxon>Metazoa</taxon>
        <taxon>Chordata</taxon>
        <taxon>Craniata</taxon>
        <taxon>Vertebrata</taxon>
        <taxon>Euteleostomi</taxon>
        <taxon>Actinopterygii</taxon>
        <taxon>Neopterygii</taxon>
        <taxon>Teleostei</taxon>
        <taxon>Anguilliformes</taxon>
        <taxon>Anguillidae</taxon>
        <taxon>Anguilla</taxon>
    </lineage>
</organism>
<accession>A0A0E9S4W7</accession>
<proteinExistence type="predicted"/>
<protein>
    <submittedName>
        <fullName evidence="1">Uncharacterized protein</fullName>
    </submittedName>
</protein>
<sequence length="47" mass="5323">MTFPFCILEDDLTSQLQHSTNCLNTTFFVTTVIDCNIDNLPLVLLFA</sequence>
<dbReference type="AlphaFoldDB" id="A0A0E9S4W7"/>
<name>A0A0E9S4W7_ANGAN</name>
<evidence type="ECO:0000313" key="1">
    <source>
        <dbReference type="EMBL" id="JAH36469.1"/>
    </source>
</evidence>
<reference evidence="1" key="1">
    <citation type="submission" date="2014-11" db="EMBL/GenBank/DDBJ databases">
        <authorList>
            <person name="Amaro Gonzalez C."/>
        </authorList>
    </citation>
    <scope>NUCLEOTIDE SEQUENCE</scope>
</reference>